<keyword evidence="1" id="KW-0732">Signal</keyword>
<dbReference type="Proteomes" id="UP000602284">
    <property type="component" value="Unassembled WGS sequence"/>
</dbReference>
<reference evidence="2 3" key="1">
    <citation type="submission" date="2021-01" db="EMBL/GenBank/DDBJ databases">
        <title>Tumebacillus sp. strain ITR2 16S ribosomal RNA gene Genome sequencing and assembly.</title>
        <authorList>
            <person name="Kang M."/>
        </authorList>
    </citation>
    <scope>NUCLEOTIDE SEQUENCE [LARGE SCALE GENOMIC DNA]</scope>
    <source>
        <strain evidence="2 3">ITR2</strain>
    </source>
</reference>
<organism evidence="2 3">
    <name type="scientific">Tumebacillus amylolyticus</name>
    <dbReference type="NCBI Taxonomy" id="2801339"/>
    <lineage>
        <taxon>Bacteria</taxon>
        <taxon>Bacillati</taxon>
        <taxon>Bacillota</taxon>
        <taxon>Bacilli</taxon>
        <taxon>Bacillales</taxon>
        <taxon>Alicyclobacillaceae</taxon>
        <taxon>Tumebacillus</taxon>
    </lineage>
</organism>
<feature type="chain" id="PRO_5045991392" evidence="1">
    <location>
        <begin position="27"/>
        <end position="415"/>
    </location>
</feature>
<protein>
    <submittedName>
        <fullName evidence="2">SpoIID/LytB domain-containing protein</fullName>
    </submittedName>
</protein>
<evidence type="ECO:0000313" key="3">
    <source>
        <dbReference type="Proteomes" id="UP000602284"/>
    </source>
</evidence>
<evidence type="ECO:0000313" key="2">
    <source>
        <dbReference type="EMBL" id="MBL0389194.1"/>
    </source>
</evidence>
<dbReference type="EMBL" id="JAEQNB010000009">
    <property type="protein sequence ID" value="MBL0389194.1"/>
    <property type="molecule type" value="Genomic_DNA"/>
</dbReference>
<feature type="signal peptide" evidence="1">
    <location>
        <begin position="1"/>
        <end position="26"/>
    </location>
</feature>
<gene>
    <name evidence="2" type="ORF">JJB07_21610</name>
</gene>
<proteinExistence type="predicted"/>
<name>A0ABS1JGR1_9BACL</name>
<comment type="caution">
    <text evidence="2">The sequence shown here is derived from an EMBL/GenBank/DDBJ whole genome shotgun (WGS) entry which is preliminary data.</text>
</comment>
<sequence length="415" mass="45990">MKKVVTIALLGTILSISSTTTELAHASDTTSHVAPATLAAQNPEDVLKNRIKFVNDKNWGAFLDTSVDADKPILNQFLQSDISRKNKDGVFAIQNAKVVGVKELSLDESSNYAALSKYIEKYGQAKVYYVAVDYKVDKESKYFLNGINYFLAITVPENGTWKVAEFSSAPVDTITSRKQGFGTTDENQMSQMVSNRHKGLFLNRSGKVVERNVGANESTTQELQSNVGATAINNSHTVPSYIRVWTYNGQNIWYYGTGGEHDVSFYYYLKNVLPNEWPKDSTTEGWKTGAECAKMYGWYYVYNPKHPESGYDVDDTTNDQVFVAGTELDVSTGAINAVGGQGMQRADGTLFVAFYLAGSYNSTGAAQGWVSQNGSNYLATNQGKSWTGILHYYYDQSNYNSPQGLNNQNMTMFTY</sequence>
<accession>A0ABS1JGR1</accession>
<keyword evidence="3" id="KW-1185">Reference proteome</keyword>
<evidence type="ECO:0000256" key="1">
    <source>
        <dbReference type="SAM" id="SignalP"/>
    </source>
</evidence>
<dbReference type="RefSeq" id="WP_201638196.1">
    <property type="nucleotide sequence ID" value="NZ_JAEQNB010000009.1"/>
</dbReference>